<organism evidence="1 2">
    <name type="scientific">Geotrichum galactomycetum</name>
    <dbReference type="NCBI Taxonomy" id="27317"/>
    <lineage>
        <taxon>Eukaryota</taxon>
        <taxon>Fungi</taxon>
        <taxon>Dikarya</taxon>
        <taxon>Ascomycota</taxon>
        <taxon>Saccharomycotina</taxon>
        <taxon>Dipodascomycetes</taxon>
        <taxon>Dipodascales</taxon>
        <taxon>Dipodascaceae</taxon>
        <taxon>Geotrichum</taxon>
    </lineage>
</organism>
<evidence type="ECO:0000313" key="1">
    <source>
        <dbReference type="EMBL" id="KAF5101949.1"/>
    </source>
</evidence>
<reference evidence="1 2" key="1">
    <citation type="journal article" date="2020" name="Front. Microbiol.">
        <title>Phenotypic and Genetic Characterization of the Cheese Ripening Yeast Geotrichum candidum.</title>
        <authorList>
            <person name="Perkins V."/>
            <person name="Vignola S."/>
            <person name="Lessard M.H."/>
            <person name="Plante P.L."/>
            <person name="Corbeil J."/>
            <person name="Dugat-Bony E."/>
            <person name="Frenette M."/>
            <person name="Labrie S."/>
        </authorList>
    </citation>
    <scope>NUCLEOTIDE SEQUENCE [LARGE SCALE GENOMIC DNA]</scope>
    <source>
        <strain evidence="1 2">LMA-1147</strain>
    </source>
</reference>
<keyword evidence="2" id="KW-1185">Reference proteome</keyword>
<comment type="caution">
    <text evidence="1">The sequence shown here is derived from an EMBL/GenBank/DDBJ whole genome shotgun (WGS) entry which is preliminary data.</text>
</comment>
<name>A0ACB6V9C6_9ASCO</name>
<accession>A0ACB6V9C6</accession>
<dbReference type="Proteomes" id="UP000744676">
    <property type="component" value="Unassembled WGS sequence"/>
</dbReference>
<gene>
    <name evidence="1" type="ORF">D0Z00_000604</name>
</gene>
<dbReference type="EMBL" id="QVQA01000008">
    <property type="protein sequence ID" value="KAF5101949.1"/>
    <property type="molecule type" value="Genomic_DNA"/>
</dbReference>
<proteinExistence type="predicted"/>
<evidence type="ECO:0000313" key="2">
    <source>
        <dbReference type="Proteomes" id="UP000744676"/>
    </source>
</evidence>
<protein>
    <submittedName>
        <fullName evidence="1">Uncharacterized protein</fullName>
    </submittedName>
</protein>
<sequence>MDDIDVRIHKLSNRLASDPYQIPENTQYITFLPNSEREISPIPESRGFSSSQRYDSSASPSPSIYSKPSASPNSPAYSDARPAPPSAAAKRVNPIFNITKKKTSSALNLGGKPSRQTPPQKPSPAAAADHSKPMGGGKKKSSIFLTTSRNTQHHRPVSPAGRSVGSAAAPAVSDLSDGKASISSGLKLKRYVSQQEAINATDSIY</sequence>